<dbReference type="GO" id="GO:0016018">
    <property type="term" value="F:cyclosporin A binding"/>
    <property type="evidence" value="ECO:0000318"/>
    <property type="project" value="GO_Central"/>
</dbReference>
<reference evidence="6" key="2">
    <citation type="journal article" date="2005" name="Science">
        <title>Comparative genomics of trypanosomatid parasitic protozoa.</title>
        <authorList>
            <person name="El-Sayed N.M."/>
            <person name="Myler P.J."/>
            <person name="Blandin G."/>
            <person name="Berriman M."/>
            <person name="Crabtree J."/>
            <person name="Aggarwal G."/>
            <person name="Caler E."/>
            <person name="Renauld H."/>
            <person name="Worthey E.A."/>
            <person name="Hertz-Fowler C."/>
            <person name="Ghedin E."/>
            <person name="Peacock C."/>
            <person name="Bartholomeu D.C."/>
            <person name="Haas B.J."/>
            <person name="Tran A.N."/>
            <person name="Wortman J.R."/>
            <person name="Alsmark U.C."/>
            <person name="Angiuoli S."/>
            <person name="Anupama A."/>
            <person name="Badger J."/>
            <person name="Bringaud F."/>
            <person name="Cadag E."/>
            <person name="Carlton J.M."/>
            <person name="Cerqueira G.C."/>
            <person name="Creasy T."/>
            <person name="Delcher A.L."/>
            <person name="Djikeng A."/>
            <person name="Embley T.M."/>
            <person name="Hauser C."/>
            <person name="Ivens A.C."/>
            <person name="Kummerfeld S.K."/>
            <person name="Pereira-Leal J.B."/>
            <person name="Nilsson D."/>
            <person name="Peterson J."/>
            <person name="Salzberg S.L."/>
            <person name="Shallom J."/>
            <person name="Silva J.C."/>
            <person name="Sundaram J."/>
            <person name="Westenberger S."/>
            <person name="White O."/>
            <person name="Melville S.E."/>
            <person name="Donelson J.E."/>
            <person name="Andersson B."/>
            <person name="Stuart K.D."/>
            <person name="Hall N."/>
        </authorList>
    </citation>
    <scope>NUCLEOTIDE SEQUENCE</scope>
    <source>
        <strain evidence="6">927/4 GUTat10.1</strain>
    </source>
</reference>
<evidence type="ECO:0000259" key="5">
    <source>
        <dbReference type="PROSITE" id="PS50072"/>
    </source>
</evidence>
<dbReference type="RefSeq" id="XP_951503.1">
    <property type="nucleotide sequence ID" value="XM_946410.1"/>
</dbReference>
<dbReference type="STRING" id="185431.Q585R7"/>
<dbReference type="GeneID" id="3655448"/>
<dbReference type="KEGG" id="tbr:Tb927.2.1560"/>
<dbReference type="FunCoup" id="Q585R7">
    <property type="interactions" value="108"/>
</dbReference>
<evidence type="ECO:0000256" key="3">
    <source>
        <dbReference type="ARBA" id="ARBA00023235"/>
    </source>
</evidence>
<gene>
    <name evidence="6" type="primary">27H14.160</name>
    <name evidence="7" type="ORF">Tb927.2.1560</name>
</gene>
<evidence type="ECO:0000313" key="8">
    <source>
        <dbReference type="Proteomes" id="UP000008524"/>
    </source>
</evidence>
<dbReference type="GO" id="GO:0005634">
    <property type="term" value="C:nucleus"/>
    <property type="evidence" value="ECO:0000318"/>
    <property type="project" value="GO_Central"/>
</dbReference>
<dbReference type="SUPFAM" id="SSF50891">
    <property type="entry name" value="Cyclophilin-like"/>
    <property type="match status" value="1"/>
</dbReference>
<accession>Q585R7</accession>
<protein>
    <recommendedName>
        <fullName evidence="4">Peptidyl-prolyl cis-trans isomerase</fullName>
        <shortName evidence="4">PPIase</shortName>
        <ecNumber evidence="4">5.2.1.8</ecNumber>
    </recommendedName>
</protein>
<dbReference type="PROSITE" id="PS50072">
    <property type="entry name" value="CSA_PPIASE_2"/>
    <property type="match status" value="1"/>
</dbReference>
<dbReference type="PaxDb" id="5691-AAQ15614"/>
<reference evidence="7" key="1">
    <citation type="submission" date="1999-11" db="EMBL/GenBank/DDBJ databases">
        <authorList>
            <person name="El-Sayed N.M."/>
            <person name="Khalak H."/>
            <person name="Adams M.D."/>
        </authorList>
    </citation>
    <scope>NUCLEOTIDE SEQUENCE</scope>
    <source>
        <strain evidence="7">GUTat10.1</strain>
    </source>
</reference>
<reference evidence="7" key="4">
    <citation type="submission" date="2005-04" db="EMBL/GenBank/DDBJ databases">
        <title>.</title>
        <authorList>
            <person name="Ghedin E."/>
            <person name="Blandin G."/>
            <person name="Bartholomeu D."/>
            <person name="Caler E."/>
            <person name="Haas B."/>
            <person name="Hannick L."/>
            <person name="Shallom J."/>
            <person name="Hou L."/>
            <person name="Djikeng A."/>
            <person name="Feldblyum T."/>
            <person name="Hostetler J."/>
            <person name="Johnson J."/>
            <person name="Jones K."/>
            <person name="Koo H.L."/>
            <person name="Larkin C."/>
            <person name="Pai G."/>
            <person name="Peterson J."/>
            <person name="Khalak H.G."/>
            <person name="Salzberg S."/>
            <person name="Simpson A.J."/>
            <person name="Tallon L."/>
            <person name="Van Aken S."/>
            <person name="Wanless D."/>
            <person name="White O."/>
            <person name="Wortman J."/>
            <person name="Fraser C.M."/>
            <person name="El-Sayed N.M.A."/>
        </authorList>
    </citation>
    <scope>NUCLEOTIDE SEQUENCE</scope>
    <source>
        <strain evidence="7">GUTat10.1</strain>
    </source>
</reference>
<keyword evidence="3 4" id="KW-0413">Isomerase</keyword>
<name>Q585R7_TRYB2</name>
<dbReference type="Proteomes" id="UP000008524">
    <property type="component" value="Chromosome 2"/>
</dbReference>
<dbReference type="Pfam" id="PF00160">
    <property type="entry name" value="Pro_isomerase"/>
    <property type="match status" value="1"/>
</dbReference>
<dbReference type="GO" id="GO:0006457">
    <property type="term" value="P:protein folding"/>
    <property type="evidence" value="ECO:0000318"/>
    <property type="project" value="GO_Central"/>
</dbReference>
<dbReference type="GO" id="GO:0003755">
    <property type="term" value="F:peptidyl-prolyl cis-trans isomerase activity"/>
    <property type="evidence" value="ECO:0000318"/>
    <property type="project" value="GO_Central"/>
</dbReference>
<dbReference type="EMBL" id="AC012647">
    <property type="protein sequence ID" value="AAX79543.1"/>
    <property type="molecule type" value="Genomic_DNA"/>
</dbReference>
<comment type="similarity">
    <text evidence="1 4">Belongs to the cyclophilin-type PPIase family.</text>
</comment>
<comment type="catalytic activity">
    <reaction evidence="4">
        <text>[protein]-peptidylproline (omega=180) = [protein]-peptidylproline (omega=0)</text>
        <dbReference type="Rhea" id="RHEA:16237"/>
        <dbReference type="Rhea" id="RHEA-COMP:10747"/>
        <dbReference type="Rhea" id="RHEA-COMP:10748"/>
        <dbReference type="ChEBI" id="CHEBI:83833"/>
        <dbReference type="ChEBI" id="CHEBI:83834"/>
        <dbReference type="EC" id="5.2.1.8"/>
    </reaction>
</comment>
<keyword evidence="2 4" id="KW-0697">Rotamase</keyword>
<evidence type="ECO:0000313" key="7">
    <source>
        <dbReference type="EMBL" id="AAX79543.1"/>
    </source>
</evidence>
<dbReference type="GO" id="GO:0000331">
    <property type="term" value="C:contractile vacuole"/>
    <property type="evidence" value="ECO:0000266"/>
    <property type="project" value="GeneDB"/>
</dbReference>
<reference evidence="6" key="5">
    <citation type="submission" date="2005-04" db="EMBL/GenBank/DDBJ databases">
        <title>Sequencing, closure, and annotation of Trypanosoma brucei chromosomes 2 through 8.</title>
        <authorList>
            <person name="Ghedin E."/>
            <person name="Blandin G."/>
            <person name="Bartholomeu D."/>
            <person name="Caler E."/>
            <person name="Haas B."/>
            <person name="Hannick L."/>
            <person name="Shallom J."/>
            <person name="Hou L."/>
            <person name="Djikeng A."/>
            <person name="Feldblyum T."/>
            <person name="Hostetler J."/>
            <person name="Johnson J."/>
            <person name="Jones K."/>
            <person name="Koo H.L."/>
            <person name="Larkin C."/>
            <person name="Pai G."/>
            <person name="Peterson J."/>
            <person name="Khalak H.G."/>
            <person name="Salzberg S."/>
            <person name="Simpson A.J."/>
            <person name="Tallon L."/>
            <person name="Van Aken S."/>
            <person name="Wanless D."/>
            <person name="White O."/>
            <person name="Wortman J."/>
            <person name="Fraser C.M."/>
            <person name="El-Sayed N.M.A."/>
        </authorList>
    </citation>
    <scope>NUCLEOTIDE SEQUENCE</scope>
    <source>
        <strain evidence="6">927/4 GUTat10.1</strain>
    </source>
</reference>
<dbReference type="InterPro" id="IPR020892">
    <property type="entry name" value="Cyclophilin-type_PPIase_CS"/>
</dbReference>
<dbReference type="Gene3D" id="2.40.100.10">
    <property type="entry name" value="Cyclophilin-like"/>
    <property type="match status" value="1"/>
</dbReference>
<dbReference type="eggNOG" id="KOG0865">
    <property type="taxonomic scope" value="Eukaryota"/>
</dbReference>
<feature type="domain" description="PPIase cyclophilin-type" evidence="5">
    <location>
        <begin position="104"/>
        <end position="270"/>
    </location>
</feature>
<dbReference type="OrthoDB" id="193499at2759"/>
<dbReference type="InterPro" id="IPR002130">
    <property type="entry name" value="Cyclophilin-type_PPIase_dom"/>
</dbReference>
<dbReference type="InParanoid" id="Q585R7"/>
<dbReference type="PROSITE" id="PS00170">
    <property type="entry name" value="CSA_PPIASE_1"/>
    <property type="match status" value="1"/>
</dbReference>
<feature type="chain" id="PRO_5009998726" description="Peptidyl-prolyl cis-trans isomerase" evidence="4">
    <location>
        <begin position="31"/>
        <end position="274"/>
    </location>
</feature>
<dbReference type="OMA" id="TWLTGKH"/>
<dbReference type="GO" id="GO:0097014">
    <property type="term" value="C:ciliary plasm"/>
    <property type="evidence" value="ECO:0000318"/>
    <property type="project" value="GO_Central"/>
</dbReference>
<keyword evidence="8" id="KW-1185">Reference proteome</keyword>
<dbReference type="PRINTS" id="PR00153">
    <property type="entry name" value="CSAPPISMRASE"/>
</dbReference>
<dbReference type="PANTHER" id="PTHR11071:SF389">
    <property type="entry name" value="PEPTIDYL-PROLYL CIS-TRANS ISOMERASE, PUTATIVE-RELATED"/>
    <property type="match status" value="1"/>
</dbReference>
<reference evidence="6 8" key="3">
    <citation type="journal article" date="2005" name="Science">
        <title>The genome of the African trypanosome Trypanosoma brucei.</title>
        <authorList>
            <person name="Berriman M."/>
            <person name="Ghedin E."/>
            <person name="Hertz-Fowler C."/>
            <person name="Blandin G."/>
            <person name="Renauld H."/>
            <person name="Bartholomeu D.C."/>
            <person name="Lennard N.J."/>
            <person name="Caler E."/>
            <person name="Hamlin N.E."/>
            <person name="Haas B."/>
            <person name="Bohme U."/>
            <person name="Hannick L."/>
            <person name="Aslett M.A."/>
            <person name="Shallom J."/>
            <person name="Marcello L."/>
            <person name="Hou L."/>
            <person name="Wickstead B."/>
            <person name="Alsmark U.C."/>
            <person name="Arrowsmith C."/>
            <person name="Atkin R.J."/>
            <person name="Barron A.J."/>
            <person name="Bringaud F."/>
            <person name="Brooks K."/>
            <person name="Carrington M."/>
            <person name="Cherevach I."/>
            <person name="Chillingworth T.J."/>
            <person name="Churcher C."/>
            <person name="Clark L.N."/>
            <person name="Corton C.H."/>
            <person name="Cronin A."/>
            <person name="Davies R.M."/>
            <person name="Doggett J."/>
            <person name="Djikeng A."/>
            <person name="Feldblyum T."/>
            <person name="Field M.C."/>
            <person name="Fraser A."/>
            <person name="Goodhead I."/>
            <person name="Hance Z."/>
            <person name="Harper D."/>
            <person name="Harris B.R."/>
            <person name="Hauser H."/>
            <person name="Hostetler J."/>
            <person name="Ivens A."/>
            <person name="Jagels K."/>
            <person name="Johnson D."/>
            <person name="Johnson J."/>
            <person name="Jones K."/>
            <person name="Kerhornou A.X."/>
            <person name="Koo H."/>
            <person name="Larke N."/>
            <person name="Landfear S."/>
            <person name="Larkin C."/>
            <person name="Leech V."/>
            <person name="Line A."/>
            <person name="Lord A."/>
            <person name="Macleod A."/>
            <person name="Mooney P.J."/>
            <person name="Moule S."/>
            <person name="Martin D.M."/>
            <person name="Morgan G.W."/>
            <person name="Mungall K."/>
            <person name="Norbertczak H."/>
            <person name="Ormond D."/>
            <person name="Pai G."/>
            <person name="Peacock C.S."/>
            <person name="Peterson J."/>
            <person name="Quail M.A."/>
            <person name="Rabbinowitsch E."/>
            <person name="Rajandream M.A."/>
            <person name="Reitter C."/>
            <person name="Salzberg S.L."/>
            <person name="Sanders M."/>
            <person name="Schobel S."/>
            <person name="Sharp S."/>
            <person name="Simmonds M."/>
            <person name="Simpson A.J."/>
            <person name="Tallon L."/>
            <person name="Turner C.M."/>
            <person name="Tait A."/>
            <person name="Tivey A.R."/>
            <person name="Van Aken S."/>
            <person name="Walker D."/>
            <person name="Wanless D."/>
            <person name="Wang S."/>
            <person name="White B."/>
            <person name="White O."/>
            <person name="Whitehead S."/>
            <person name="Woodward J."/>
            <person name="Wortman J."/>
            <person name="Adams M.D."/>
            <person name="Embley T.M."/>
            <person name="Gull K."/>
            <person name="Ullu E."/>
            <person name="Barry J.D."/>
            <person name="Fairlamb A.H."/>
            <person name="Opperdoes F."/>
            <person name="Barrell B.G."/>
            <person name="Donelson J.E."/>
            <person name="Hall N."/>
            <person name="Fraser C.M."/>
            <person name="Melville S.E."/>
            <person name="El-Sayed N.M."/>
        </authorList>
    </citation>
    <scope>NUCLEOTIDE SEQUENCE [LARGE SCALE GENOMIC DNA]</scope>
    <source>
        <strain evidence="6 8">927/4 GUTat10.1</strain>
    </source>
</reference>
<dbReference type="PANTHER" id="PTHR11071">
    <property type="entry name" value="PEPTIDYL-PROLYL CIS-TRANS ISOMERASE"/>
    <property type="match status" value="1"/>
</dbReference>
<evidence type="ECO:0000256" key="4">
    <source>
        <dbReference type="RuleBase" id="RU363019"/>
    </source>
</evidence>
<evidence type="ECO:0000256" key="1">
    <source>
        <dbReference type="ARBA" id="ARBA00007365"/>
    </source>
</evidence>
<organism evidence="7 8">
    <name type="scientific">Trypanosoma brucei brucei (strain 927/4 GUTat10.1)</name>
    <dbReference type="NCBI Taxonomy" id="185431"/>
    <lineage>
        <taxon>Eukaryota</taxon>
        <taxon>Discoba</taxon>
        <taxon>Euglenozoa</taxon>
        <taxon>Kinetoplastea</taxon>
        <taxon>Metakinetoplastina</taxon>
        <taxon>Trypanosomatida</taxon>
        <taxon>Trypanosomatidae</taxon>
        <taxon>Trypanosoma</taxon>
    </lineage>
</organism>
<dbReference type="EMBL" id="AE017150">
    <property type="protein sequence ID" value="AAQ15614.1"/>
    <property type="molecule type" value="Genomic_DNA"/>
</dbReference>
<dbReference type="CDD" id="cd01926">
    <property type="entry name" value="cyclophilin_ABH_like"/>
    <property type="match status" value="1"/>
</dbReference>
<feature type="signal peptide" evidence="4">
    <location>
        <begin position="1"/>
        <end position="30"/>
    </location>
</feature>
<sequence length="274" mass="29592">MHFQCLCTGVATRRVYLLVFMSILALESGANCCARLTATPPPPKKSTYICAFVAPSFKSSGQRTTHKFTAVELVPAAHMLSRTFFAAQRKIPFYPVNPSNPLVYFDISIGSQKAGRVEMELFKDVVPKTAENFRALCTGEKGLGRSGKALSYKGSKFHRVIPQFMCQGGDFTSGNGTGGESIYGLKFPDESFAGRAGKHFGPGTLSMANAGRNTNGSQFFICTAATPWLDGKHVVFGQVTKGYEVIEKVETNGSQSGATRQPITIMDCGQIEQG</sequence>
<proteinExistence type="inferred from homology"/>
<dbReference type="InterPro" id="IPR029000">
    <property type="entry name" value="Cyclophilin-like_dom_sf"/>
</dbReference>
<dbReference type="FunFam" id="2.40.100.10:FF:000002">
    <property type="entry name" value="Peptidyl-prolyl cis-trans isomerase"/>
    <property type="match status" value="1"/>
</dbReference>
<evidence type="ECO:0000313" key="6">
    <source>
        <dbReference type="EMBL" id="AAQ15614.1"/>
    </source>
</evidence>
<dbReference type="AlphaFoldDB" id="Q585R7"/>
<accession>D7SGC6</accession>
<dbReference type="EC" id="5.2.1.8" evidence="4"/>
<comment type="function">
    <text evidence="4">PPIases accelerate the folding of proteins. It catalyzes the cis-trans isomerization of proline imidic peptide bonds in oligopeptides.</text>
</comment>
<keyword evidence="4" id="KW-0732">Signal</keyword>
<evidence type="ECO:0000256" key="2">
    <source>
        <dbReference type="ARBA" id="ARBA00023110"/>
    </source>
</evidence>